<dbReference type="PROSITE" id="PS01179">
    <property type="entry name" value="PID"/>
    <property type="match status" value="1"/>
</dbReference>
<gene>
    <name evidence="3" type="ORF">V9T40_010856</name>
</gene>
<evidence type="ECO:0000313" key="4">
    <source>
        <dbReference type="Proteomes" id="UP001367676"/>
    </source>
</evidence>
<feature type="compositionally biased region" description="Acidic residues" evidence="1">
    <location>
        <begin position="623"/>
        <end position="635"/>
    </location>
</feature>
<protein>
    <recommendedName>
        <fullName evidence="2">PID domain-containing protein</fullName>
    </recommendedName>
</protein>
<evidence type="ECO:0000259" key="2">
    <source>
        <dbReference type="PROSITE" id="PS01179"/>
    </source>
</evidence>
<reference evidence="3 4" key="1">
    <citation type="submission" date="2024-03" db="EMBL/GenBank/DDBJ databases">
        <title>Adaptation during the transition from Ophiocordyceps entomopathogen to insect associate is accompanied by gene loss and intensified selection.</title>
        <authorList>
            <person name="Ward C.M."/>
            <person name="Onetto C.A."/>
            <person name="Borneman A.R."/>
        </authorList>
    </citation>
    <scope>NUCLEOTIDE SEQUENCE [LARGE SCALE GENOMIC DNA]</scope>
    <source>
        <strain evidence="3">AWRI1</strain>
        <tissue evidence="3">Single Adult Female</tissue>
    </source>
</reference>
<dbReference type="AlphaFoldDB" id="A0AAN9T6V1"/>
<dbReference type="SMART" id="SM00462">
    <property type="entry name" value="PTB"/>
    <property type="match status" value="1"/>
</dbReference>
<feature type="compositionally biased region" description="Basic residues" evidence="1">
    <location>
        <begin position="466"/>
        <end position="478"/>
    </location>
</feature>
<comment type="caution">
    <text evidence="3">The sequence shown here is derived from an EMBL/GenBank/DDBJ whole genome shotgun (WGS) entry which is preliminary data.</text>
</comment>
<dbReference type="InterPro" id="IPR024943">
    <property type="entry name" value="Enhancer_polycomb"/>
</dbReference>
<name>A0AAN9T6V1_9HEMI</name>
<accession>A0AAN9T6V1</accession>
<dbReference type="EMBL" id="JBBCAQ010000037">
    <property type="protein sequence ID" value="KAK7573665.1"/>
    <property type="molecule type" value="Genomic_DNA"/>
</dbReference>
<dbReference type="InterPro" id="IPR011993">
    <property type="entry name" value="PH-like_dom_sf"/>
</dbReference>
<dbReference type="InterPro" id="IPR006020">
    <property type="entry name" value="PTB/PI_dom"/>
</dbReference>
<sequence length="853" mass="94932">MGSVEVEQPKGFNVVREAIRKLRFNQQIRKSSEGTKLPKVELTISIDGITIQDPKTKTIMHQYPLYRISYCADDKVERQFISFIVKEQDSEQHTCFVFLSDKLSEEITVTIGQAFELAYKSSANKPNKLSFRARQLDVSKPMPIYMSEDLSDLAETTEIKRAVPQMPTGMEKDEECEHHLQRAIFSGTVIPTPEVTQIEDLDMYRRTYPAGSHMPKQLVRMHPFALEPEHPDYDADSEDEEWLAAQGKLLGVDIDKFEAIIDKLDKNSNFSVITLPESKSLLKESDAVVTAVYDYWLSKRLRLQHSLIPAVKTEAGSGPANDPYIAFRRRKDKMQTRKNRKNDETSYEKMLKLKKDLSYAHTLFQMVQRRENIKLQLVHLHMDLYQKRFEAKDFSGSLLNEVKSWKRTSASLGGAGGLYNSTSMSSASVAPAFMWSPKPKELKKGSVSQTVRQPYYLQDDSGSPKKERRHYKKRKRQRLANGGYEGGGALLSSDDEPSEGSPLTASSSGTDENPFSFKRQRNCSYLAPIDDQQPWDYDVDEAFGDENRRFYAAYVTIPRLRSVGFARRRLGRGGRLLLDRADLTLDDVWSTLDYTIKESGGEAPPPELAKYKPRSPCTSASESDADDGPFYDSDESTSSLKPLIEVENLMYPAGMAGGSAAGDRVCLELELNAPLKHEATYALLDRIASHIENCNRDLAAYAATTTAPSGRWADGTCETTGSILERWTKSHRNGDSVGVGPELGDMSEEGVDDGGRVWRRPRVNFSLEDGETIGCSTFRTVTGEYFEDVFGGGGGGGGGSDDDGCGGKNGGCGGGNGVEYALEKGNNSMPTSLSQLLSDCESLGFRDALLRKT</sequence>
<dbReference type="GO" id="GO:0035267">
    <property type="term" value="C:NuA4 histone acetyltransferase complex"/>
    <property type="evidence" value="ECO:0007669"/>
    <property type="project" value="InterPro"/>
</dbReference>
<organism evidence="3 4">
    <name type="scientific">Parthenolecanium corni</name>
    <dbReference type="NCBI Taxonomy" id="536013"/>
    <lineage>
        <taxon>Eukaryota</taxon>
        <taxon>Metazoa</taxon>
        <taxon>Ecdysozoa</taxon>
        <taxon>Arthropoda</taxon>
        <taxon>Hexapoda</taxon>
        <taxon>Insecta</taxon>
        <taxon>Pterygota</taxon>
        <taxon>Neoptera</taxon>
        <taxon>Paraneoptera</taxon>
        <taxon>Hemiptera</taxon>
        <taxon>Sternorrhyncha</taxon>
        <taxon>Coccoidea</taxon>
        <taxon>Coccidae</taxon>
        <taxon>Parthenolecanium</taxon>
    </lineage>
</organism>
<dbReference type="SUPFAM" id="SSF50729">
    <property type="entry name" value="PH domain-like"/>
    <property type="match status" value="1"/>
</dbReference>
<feature type="region of interest" description="Disordered" evidence="1">
    <location>
        <begin position="596"/>
        <end position="637"/>
    </location>
</feature>
<proteinExistence type="predicted"/>
<dbReference type="GO" id="GO:0006357">
    <property type="term" value="P:regulation of transcription by RNA polymerase II"/>
    <property type="evidence" value="ECO:0007669"/>
    <property type="project" value="InterPro"/>
</dbReference>
<evidence type="ECO:0000256" key="1">
    <source>
        <dbReference type="SAM" id="MobiDB-lite"/>
    </source>
</evidence>
<dbReference type="PANTHER" id="PTHR14898">
    <property type="entry name" value="ENHANCER OF POLYCOMB"/>
    <property type="match status" value="1"/>
</dbReference>
<dbReference type="Proteomes" id="UP001367676">
    <property type="component" value="Unassembled WGS sequence"/>
</dbReference>
<evidence type="ECO:0000313" key="3">
    <source>
        <dbReference type="EMBL" id="KAK7573665.1"/>
    </source>
</evidence>
<feature type="region of interest" description="Disordered" evidence="1">
    <location>
        <begin position="731"/>
        <end position="755"/>
    </location>
</feature>
<feature type="domain" description="PID" evidence="2">
    <location>
        <begin position="1"/>
        <end position="129"/>
    </location>
</feature>
<dbReference type="Pfam" id="PF00640">
    <property type="entry name" value="PID"/>
    <property type="match status" value="1"/>
</dbReference>
<feature type="compositionally biased region" description="Polar residues" evidence="1">
    <location>
        <begin position="501"/>
        <end position="513"/>
    </location>
</feature>
<keyword evidence="4" id="KW-1185">Reference proteome</keyword>
<feature type="region of interest" description="Disordered" evidence="1">
    <location>
        <begin position="440"/>
        <end position="516"/>
    </location>
</feature>
<dbReference type="Gene3D" id="2.30.29.30">
    <property type="entry name" value="Pleckstrin-homology domain (PH domain)/Phosphotyrosine-binding domain (PTB)"/>
    <property type="match status" value="1"/>
</dbReference>